<keyword evidence="3" id="KW-1185">Reference proteome</keyword>
<dbReference type="AlphaFoldDB" id="A0A0B3Y2T4"/>
<protein>
    <recommendedName>
        <fullName evidence="4">Prepilin-type N-terminal cleavage/methylation domain-containing protein</fullName>
    </recommendedName>
</protein>
<organism evidence="2 3">
    <name type="scientific">Alteromonas marina</name>
    <dbReference type="NCBI Taxonomy" id="203795"/>
    <lineage>
        <taxon>Bacteria</taxon>
        <taxon>Pseudomonadati</taxon>
        <taxon>Pseudomonadota</taxon>
        <taxon>Gammaproteobacteria</taxon>
        <taxon>Alteromonadales</taxon>
        <taxon>Alteromonadaceae</taxon>
        <taxon>Alteromonas/Salinimonas group</taxon>
        <taxon>Alteromonas</taxon>
    </lineage>
</organism>
<evidence type="ECO:0000313" key="2">
    <source>
        <dbReference type="EMBL" id="KHT56429.1"/>
    </source>
</evidence>
<evidence type="ECO:0000313" key="3">
    <source>
        <dbReference type="Proteomes" id="UP000031197"/>
    </source>
</evidence>
<dbReference type="EMBL" id="JWLW01000005">
    <property type="protein sequence ID" value="KHT56429.1"/>
    <property type="molecule type" value="Genomic_DNA"/>
</dbReference>
<dbReference type="InterPro" id="IPR012902">
    <property type="entry name" value="N_methyl_site"/>
</dbReference>
<keyword evidence="1" id="KW-0812">Transmembrane</keyword>
<dbReference type="InterPro" id="IPR045584">
    <property type="entry name" value="Pilin-like"/>
</dbReference>
<accession>A0A0B3Y2T4</accession>
<dbReference type="PROSITE" id="PS00409">
    <property type="entry name" value="PROKAR_NTER_METHYL"/>
    <property type="match status" value="1"/>
</dbReference>
<comment type="caution">
    <text evidence="2">The sequence shown here is derived from an EMBL/GenBank/DDBJ whole genome shotgun (WGS) entry which is preliminary data.</text>
</comment>
<dbReference type="Gene3D" id="3.30.700.10">
    <property type="entry name" value="Glycoprotein, Type 4 Pilin"/>
    <property type="match status" value="1"/>
</dbReference>
<evidence type="ECO:0000256" key="1">
    <source>
        <dbReference type="SAM" id="Phobius"/>
    </source>
</evidence>
<keyword evidence="1" id="KW-0472">Membrane</keyword>
<proteinExistence type="predicted"/>
<feature type="transmembrane region" description="Helical" evidence="1">
    <location>
        <begin position="15"/>
        <end position="35"/>
    </location>
</feature>
<dbReference type="Proteomes" id="UP000031197">
    <property type="component" value="Unassembled WGS sequence"/>
</dbReference>
<dbReference type="RefSeq" id="WP_039216976.1">
    <property type="nucleotide sequence ID" value="NZ_JWLW01000005.1"/>
</dbReference>
<reference evidence="2 3" key="1">
    <citation type="submission" date="2014-12" db="EMBL/GenBank/DDBJ databases">
        <title>Genome sequencing of Alteromonas marina AD001.</title>
        <authorList>
            <person name="Adrian T.G.S."/>
            <person name="Chan K.G."/>
        </authorList>
    </citation>
    <scope>NUCLEOTIDE SEQUENCE [LARGE SCALE GENOMIC DNA]</scope>
    <source>
        <strain evidence="2 3">AD001</strain>
    </source>
</reference>
<name>A0A0B3Y2T4_9ALTE</name>
<evidence type="ECO:0008006" key="4">
    <source>
        <dbReference type="Google" id="ProtNLM"/>
    </source>
</evidence>
<sequence length="130" mass="14292">MEGNGIGLDRQNFRAGFTLVEALAVLAIVSVLSLATTRAIISTWQLSQVNQVKAYLLSVQSMQSRSWLETGVYLPLTALPQANIDKVSIAQTMSQNGEYEVAATLLFKKQGENCRTIKISETSLAPRECW</sequence>
<keyword evidence="1" id="KW-1133">Transmembrane helix</keyword>
<dbReference type="NCBIfam" id="TIGR02532">
    <property type="entry name" value="IV_pilin_GFxxxE"/>
    <property type="match status" value="1"/>
</dbReference>
<dbReference type="Pfam" id="PF07963">
    <property type="entry name" value="N_methyl"/>
    <property type="match status" value="1"/>
</dbReference>
<dbReference type="SUPFAM" id="SSF54523">
    <property type="entry name" value="Pili subunits"/>
    <property type="match status" value="1"/>
</dbReference>
<dbReference type="OrthoDB" id="6332295at2"/>
<gene>
    <name evidence="2" type="ORF">RJ41_03495</name>
</gene>